<dbReference type="Gene3D" id="1.10.10.10">
    <property type="entry name" value="Winged helix-like DNA-binding domain superfamily/Winged helix DNA-binding domain"/>
    <property type="match status" value="1"/>
</dbReference>
<feature type="domain" description="N-acetyltransferase" evidence="3">
    <location>
        <begin position="149"/>
        <end position="304"/>
    </location>
</feature>
<dbReference type="EMBL" id="VLLK01000001">
    <property type="protein sequence ID" value="TWJ09094.1"/>
    <property type="molecule type" value="Genomic_DNA"/>
</dbReference>
<dbReference type="GO" id="GO:0008080">
    <property type="term" value="F:N-acetyltransferase activity"/>
    <property type="evidence" value="ECO:0007669"/>
    <property type="project" value="InterPro"/>
</dbReference>
<dbReference type="Pfam" id="PF00583">
    <property type="entry name" value="Acetyltransf_1"/>
    <property type="match status" value="1"/>
</dbReference>
<dbReference type="OrthoDB" id="273614at2"/>
<accession>A0A562UTY8</accession>
<feature type="domain" description="HTH marR-type" evidence="2">
    <location>
        <begin position="1"/>
        <end position="139"/>
    </location>
</feature>
<proteinExistence type="predicted"/>
<sequence>MTVAIQQAVPAIRAFNRQFSQLMGLLEPRYMGGELSLVEARVTYEIRERQPVLARDVAQVMGLDPGYLSRTVAKLEKQGWIERGRGEDARERPLSLTSDGEDRYQALDAVTLAETEKLLAQLDEDGAVRLVNALGEAGDLLFRDTQSQWSLRELQPGDLGHICARQAIIYREHWGWGDKLEALMMEICAAYLRDLKPGKDQGWIAERNGRMLGSVFVANEDNETARLRMLYVEPEARGLGVGSALVRKCTQFAREAGYKQMVLWTHAVLESARRIYAAEGYRITSTEVQTEFGREEVSEHWLLEL</sequence>
<name>A0A562UTY8_9SPHN</name>
<dbReference type="SUPFAM" id="SSF46785">
    <property type="entry name" value="Winged helix' DNA-binding domain"/>
    <property type="match status" value="1"/>
</dbReference>
<reference evidence="4 5" key="1">
    <citation type="submission" date="2019-07" db="EMBL/GenBank/DDBJ databases">
        <title>Genomic Encyclopedia of Archaeal and Bacterial Type Strains, Phase II (KMG-II): from individual species to whole genera.</title>
        <authorList>
            <person name="Goeker M."/>
        </authorList>
    </citation>
    <scope>NUCLEOTIDE SEQUENCE [LARGE SCALE GENOMIC DNA]</scope>
    <source>
        <strain evidence="4 5">ATCC BAA-2084</strain>
    </source>
</reference>
<dbReference type="CDD" id="cd04301">
    <property type="entry name" value="NAT_SF"/>
    <property type="match status" value="1"/>
</dbReference>
<evidence type="ECO:0000256" key="1">
    <source>
        <dbReference type="ARBA" id="ARBA00022679"/>
    </source>
</evidence>
<comment type="caution">
    <text evidence="4">The sequence shown here is derived from an EMBL/GenBank/DDBJ whole genome shotgun (WGS) entry which is preliminary data.</text>
</comment>
<dbReference type="SUPFAM" id="SSF55729">
    <property type="entry name" value="Acyl-CoA N-acyltransferases (Nat)"/>
    <property type="match status" value="1"/>
</dbReference>
<protein>
    <submittedName>
        <fullName evidence="4">MarR family transcriptional regulator with acetyltransferase activity</fullName>
    </submittedName>
</protein>
<dbReference type="Proteomes" id="UP000320547">
    <property type="component" value="Unassembled WGS sequence"/>
</dbReference>
<organism evidence="4 5">
    <name type="scientific">Altererythrobacter ishigakiensis</name>
    <dbReference type="NCBI Taxonomy" id="476157"/>
    <lineage>
        <taxon>Bacteria</taxon>
        <taxon>Pseudomonadati</taxon>
        <taxon>Pseudomonadota</taxon>
        <taxon>Alphaproteobacteria</taxon>
        <taxon>Sphingomonadales</taxon>
        <taxon>Erythrobacteraceae</taxon>
        <taxon>Altererythrobacter</taxon>
    </lineage>
</organism>
<dbReference type="InterPro" id="IPR016181">
    <property type="entry name" value="Acyl_CoA_acyltransferase"/>
</dbReference>
<keyword evidence="5" id="KW-1185">Reference proteome</keyword>
<dbReference type="InterPro" id="IPR036388">
    <property type="entry name" value="WH-like_DNA-bd_sf"/>
</dbReference>
<dbReference type="AlphaFoldDB" id="A0A562UTY8"/>
<dbReference type="STRING" id="476157.GCA_001663155_00027"/>
<dbReference type="PROSITE" id="PS50995">
    <property type="entry name" value="HTH_MARR_2"/>
    <property type="match status" value="1"/>
</dbReference>
<dbReference type="InterPro" id="IPR050769">
    <property type="entry name" value="NAT_camello-type"/>
</dbReference>
<dbReference type="InterPro" id="IPR000835">
    <property type="entry name" value="HTH_MarR-typ"/>
</dbReference>
<evidence type="ECO:0000313" key="5">
    <source>
        <dbReference type="Proteomes" id="UP000320547"/>
    </source>
</evidence>
<evidence type="ECO:0000259" key="2">
    <source>
        <dbReference type="PROSITE" id="PS50995"/>
    </source>
</evidence>
<evidence type="ECO:0000259" key="3">
    <source>
        <dbReference type="PROSITE" id="PS51186"/>
    </source>
</evidence>
<keyword evidence="1 4" id="KW-0808">Transferase</keyword>
<dbReference type="PANTHER" id="PTHR13947">
    <property type="entry name" value="GNAT FAMILY N-ACETYLTRANSFERASE"/>
    <property type="match status" value="1"/>
</dbReference>
<dbReference type="PROSITE" id="PS51186">
    <property type="entry name" value="GNAT"/>
    <property type="match status" value="1"/>
</dbReference>
<dbReference type="SMART" id="SM00347">
    <property type="entry name" value="HTH_MARR"/>
    <property type="match status" value="1"/>
</dbReference>
<dbReference type="PANTHER" id="PTHR13947:SF37">
    <property type="entry name" value="LD18367P"/>
    <property type="match status" value="1"/>
</dbReference>
<dbReference type="Pfam" id="PF12802">
    <property type="entry name" value="MarR_2"/>
    <property type="match status" value="1"/>
</dbReference>
<evidence type="ECO:0000313" key="4">
    <source>
        <dbReference type="EMBL" id="TWJ09094.1"/>
    </source>
</evidence>
<dbReference type="Gene3D" id="3.40.630.30">
    <property type="match status" value="1"/>
</dbReference>
<gene>
    <name evidence="4" type="ORF">JN10_0717</name>
</gene>
<dbReference type="GO" id="GO:0003700">
    <property type="term" value="F:DNA-binding transcription factor activity"/>
    <property type="evidence" value="ECO:0007669"/>
    <property type="project" value="InterPro"/>
</dbReference>
<dbReference type="InterPro" id="IPR036390">
    <property type="entry name" value="WH_DNA-bd_sf"/>
</dbReference>
<dbReference type="InterPro" id="IPR000182">
    <property type="entry name" value="GNAT_dom"/>
</dbReference>
<dbReference type="RefSeq" id="WP_067596397.1">
    <property type="nucleotide sequence ID" value="NZ_CP015963.1"/>
</dbReference>